<evidence type="ECO:0000313" key="5">
    <source>
        <dbReference type="Proteomes" id="UP000199701"/>
    </source>
</evidence>
<organism evidence="4 5">
    <name type="scientific">[Clostridium] fimetarium</name>
    <dbReference type="NCBI Taxonomy" id="99656"/>
    <lineage>
        <taxon>Bacteria</taxon>
        <taxon>Bacillati</taxon>
        <taxon>Bacillota</taxon>
        <taxon>Clostridia</taxon>
        <taxon>Lachnospirales</taxon>
        <taxon>Lachnospiraceae</taxon>
    </lineage>
</organism>
<protein>
    <submittedName>
        <fullName evidence="4">Transglutaminase-like superfamily protein</fullName>
    </submittedName>
</protein>
<dbReference type="PANTHER" id="PTHR46333">
    <property type="entry name" value="CYTOKINESIS PROTEIN 3"/>
    <property type="match status" value="1"/>
</dbReference>
<gene>
    <name evidence="4" type="ORF">SAMN05421659_11163</name>
</gene>
<proteinExistence type="predicted"/>
<dbReference type="InterPro" id="IPR038765">
    <property type="entry name" value="Papain-like_cys_pep_sf"/>
</dbReference>
<evidence type="ECO:0000256" key="1">
    <source>
        <dbReference type="SAM" id="MobiDB-lite"/>
    </source>
</evidence>
<reference evidence="4 5" key="1">
    <citation type="submission" date="2016-10" db="EMBL/GenBank/DDBJ databases">
        <authorList>
            <person name="de Groot N.N."/>
        </authorList>
    </citation>
    <scope>NUCLEOTIDE SEQUENCE [LARGE SCALE GENOMIC DNA]</scope>
    <source>
        <strain evidence="4 5">DSM 9179</strain>
    </source>
</reference>
<dbReference type="InterPro" id="IPR002931">
    <property type="entry name" value="Transglutaminase-like"/>
</dbReference>
<dbReference type="InterPro" id="IPR052557">
    <property type="entry name" value="CAP/Cytokinesis_protein"/>
</dbReference>
<dbReference type="PANTHER" id="PTHR46333:SF2">
    <property type="entry name" value="CYTOKINESIS PROTEIN 3"/>
    <property type="match status" value="1"/>
</dbReference>
<dbReference type="PROSITE" id="PS51257">
    <property type="entry name" value="PROKAR_LIPOPROTEIN"/>
    <property type="match status" value="1"/>
</dbReference>
<evidence type="ECO:0000259" key="3">
    <source>
        <dbReference type="SMART" id="SM00460"/>
    </source>
</evidence>
<name>A0A1I0R2D6_9FIRM</name>
<keyword evidence="2" id="KW-0732">Signal</keyword>
<keyword evidence="5" id="KW-1185">Reference proteome</keyword>
<dbReference type="EMBL" id="FOJI01000011">
    <property type="protein sequence ID" value="SEW34429.1"/>
    <property type="molecule type" value="Genomic_DNA"/>
</dbReference>
<feature type="domain" description="Transglutaminase-like" evidence="3">
    <location>
        <begin position="317"/>
        <end position="377"/>
    </location>
</feature>
<dbReference type="AlphaFoldDB" id="A0A1I0R2D6"/>
<dbReference type="Pfam" id="PF01841">
    <property type="entry name" value="Transglut_core"/>
    <property type="match status" value="1"/>
</dbReference>
<feature type="signal peptide" evidence="2">
    <location>
        <begin position="1"/>
        <end position="19"/>
    </location>
</feature>
<dbReference type="SMART" id="SM00460">
    <property type="entry name" value="TGc"/>
    <property type="match status" value="1"/>
</dbReference>
<evidence type="ECO:0000256" key="2">
    <source>
        <dbReference type="SAM" id="SignalP"/>
    </source>
</evidence>
<feature type="chain" id="PRO_5038579663" evidence="2">
    <location>
        <begin position="20"/>
        <end position="413"/>
    </location>
</feature>
<accession>A0A1I0R2D6</accession>
<dbReference type="Gene3D" id="3.10.620.30">
    <property type="match status" value="1"/>
</dbReference>
<dbReference type="SUPFAM" id="SSF54001">
    <property type="entry name" value="Cysteine proteinases"/>
    <property type="match status" value="1"/>
</dbReference>
<evidence type="ECO:0000313" key="4">
    <source>
        <dbReference type="EMBL" id="SEW34429.1"/>
    </source>
</evidence>
<sequence length="413" mass="44756">MKIKGLNLFLSAILVLSLAACTTPNSNKGLSSAQSNDSTISALALNSDQNTTEDNASTQLDAKSTQANKNAANATEVNNNIQNSNDLQDSSDLQAANESDNNKQVTQAQNNTTTNNDLIQRKAVIDNVVIDTTQEVATQAPIVGNGNSSSVTQTSSENNFSFIQASGSFRSWDAYVQYLKSNGATYVSSTAEAITVINNICKNAQSGMNLCFSGDVDIASLVNVLPKDTTVSGYIDVNVSECEYIYNDYYFAAKFTWWTSSSEEAAVNSLVAQMLPSLNQGTTYDKIKNVHDYICNIANYSTATLTGAADDFSAYDALYKKLAVCQGYALSFQKFMDAMGIEAQIVKGDIDTKLAKGSHAWNIVKLNGAWYCVDCTWDGQDDSTRYDYFLLGAKEYPYGITGGINFAPSRYIK</sequence>
<feature type="region of interest" description="Disordered" evidence="1">
    <location>
        <begin position="49"/>
        <end position="71"/>
    </location>
</feature>
<dbReference type="GO" id="GO:0005737">
    <property type="term" value="C:cytoplasm"/>
    <property type="evidence" value="ECO:0007669"/>
    <property type="project" value="TreeGrafter"/>
</dbReference>
<dbReference type="RefSeq" id="WP_170841415.1">
    <property type="nucleotide sequence ID" value="NZ_FOJI01000011.1"/>
</dbReference>
<dbReference type="STRING" id="99656.SAMN05421659_11163"/>
<dbReference type="Proteomes" id="UP000199701">
    <property type="component" value="Unassembled WGS sequence"/>
</dbReference>